<proteinExistence type="predicted"/>
<keyword evidence="2" id="KW-1185">Reference proteome</keyword>
<gene>
    <name evidence="1" type="ORF">LY90DRAFT_5439</name>
</gene>
<evidence type="ECO:0000313" key="1">
    <source>
        <dbReference type="EMBL" id="ORY49255.1"/>
    </source>
</evidence>
<organism evidence="1 2">
    <name type="scientific">Neocallimastix californiae</name>
    <dbReference type="NCBI Taxonomy" id="1754190"/>
    <lineage>
        <taxon>Eukaryota</taxon>
        <taxon>Fungi</taxon>
        <taxon>Fungi incertae sedis</taxon>
        <taxon>Chytridiomycota</taxon>
        <taxon>Chytridiomycota incertae sedis</taxon>
        <taxon>Neocallimastigomycetes</taxon>
        <taxon>Neocallimastigales</taxon>
        <taxon>Neocallimastigaceae</taxon>
        <taxon>Neocallimastix</taxon>
    </lineage>
</organism>
<dbReference type="Proteomes" id="UP000193920">
    <property type="component" value="Unassembled WGS sequence"/>
</dbReference>
<accession>A0A1Y2CSA7</accession>
<reference evidence="1 2" key="1">
    <citation type="submission" date="2016-08" db="EMBL/GenBank/DDBJ databases">
        <title>A Parts List for Fungal Cellulosomes Revealed by Comparative Genomics.</title>
        <authorList>
            <consortium name="DOE Joint Genome Institute"/>
            <person name="Haitjema C.H."/>
            <person name="Gilmore S.P."/>
            <person name="Henske J.K."/>
            <person name="Solomon K.V."/>
            <person name="De Groot R."/>
            <person name="Kuo A."/>
            <person name="Mondo S.J."/>
            <person name="Salamov A.A."/>
            <person name="Labutti K."/>
            <person name="Zhao Z."/>
            <person name="Chiniquy J."/>
            <person name="Barry K."/>
            <person name="Brewer H.M."/>
            <person name="Purvine S.O."/>
            <person name="Wright A.T."/>
            <person name="Boxma B."/>
            <person name="Van Alen T."/>
            <person name="Hackstein J.H."/>
            <person name="Baker S.E."/>
            <person name="Grigoriev I.V."/>
            <person name="O'Malley M.A."/>
        </authorList>
    </citation>
    <scope>NUCLEOTIDE SEQUENCE [LARGE SCALE GENOMIC DNA]</scope>
    <source>
        <strain evidence="1 2">G1</strain>
    </source>
</reference>
<protein>
    <submittedName>
        <fullName evidence="1">Uncharacterized protein</fullName>
    </submittedName>
</protein>
<name>A0A1Y2CSA7_9FUNG</name>
<dbReference type="EMBL" id="MCOG01000100">
    <property type="protein sequence ID" value="ORY49255.1"/>
    <property type="molecule type" value="Genomic_DNA"/>
</dbReference>
<dbReference type="AlphaFoldDB" id="A0A1Y2CSA7"/>
<comment type="caution">
    <text evidence="1">The sequence shown here is derived from an EMBL/GenBank/DDBJ whole genome shotgun (WGS) entry which is preliminary data.</text>
</comment>
<evidence type="ECO:0000313" key="2">
    <source>
        <dbReference type="Proteomes" id="UP000193920"/>
    </source>
</evidence>
<sequence>MNKNKNSDNNNDKSIANINDEGYKSYISLKHYRYIDNSCNRIFNRKEYKVERYTTIKPKICYHIQDRYHPGEEIKLNQSNFDAYIESEKIRKYYEKEEEQQEKFERVMHQRIHDKIKKDREELESFIKKELNTMKHRCICFNCLCKVQNSTKRKKETLQKS</sequence>